<reference evidence="1 2" key="1">
    <citation type="journal article" date="2018" name="PLoS Genet.">
        <title>Population sequencing reveals clonal diversity and ancestral inbreeding in the grapevine cultivar Chardonnay.</title>
        <authorList>
            <person name="Roach M.J."/>
            <person name="Johnson D.L."/>
            <person name="Bohlmann J."/>
            <person name="van Vuuren H.J."/>
            <person name="Jones S.J."/>
            <person name="Pretorius I.S."/>
            <person name="Schmidt S.A."/>
            <person name="Borneman A.R."/>
        </authorList>
    </citation>
    <scope>NUCLEOTIDE SEQUENCE [LARGE SCALE GENOMIC DNA]</scope>
    <source>
        <strain evidence="2">cv. Chardonnay</strain>
        <tissue evidence="1">Leaf</tissue>
    </source>
</reference>
<dbReference type="OrthoDB" id="2018833at2759"/>
<proteinExistence type="predicted"/>
<dbReference type="Proteomes" id="UP000288805">
    <property type="component" value="Unassembled WGS sequence"/>
</dbReference>
<evidence type="ECO:0000313" key="2">
    <source>
        <dbReference type="Proteomes" id="UP000288805"/>
    </source>
</evidence>
<sequence length="105" mass="11247">MACMSLNSIGTRGLRTLHNLHLSSKPFLPSNCSIFGTSSSFIAGASISTKNRPIPWELRHFSGSAASLSTPFQFHSVSVKAEQSDIASGNQNPNFSNGIYFIVGL</sequence>
<name>A0A438GNZ2_VITVI</name>
<protein>
    <submittedName>
        <fullName evidence="1">Uncharacterized protein</fullName>
    </submittedName>
</protein>
<dbReference type="EMBL" id="QGNW01000380">
    <property type="protein sequence ID" value="RVW73935.1"/>
    <property type="molecule type" value="Genomic_DNA"/>
</dbReference>
<gene>
    <name evidence="1" type="ORF">CK203_056331</name>
</gene>
<dbReference type="AlphaFoldDB" id="A0A438GNZ2"/>
<comment type="caution">
    <text evidence="1">The sequence shown here is derived from an EMBL/GenBank/DDBJ whole genome shotgun (WGS) entry which is preliminary data.</text>
</comment>
<organism evidence="1 2">
    <name type="scientific">Vitis vinifera</name>
    <name type="common">Grape</name>
    <dbReference type="NCBI Taxonomy" id="29760"/>
    <lineage>
        <taxon>Eukaryota</taxon>
        <taxon>Viridiplantae</taxon>
        <taxon>Streptophyta</taxon>
        <taxon>Embryophyta</taxon>
        <taxon>Tracheophyta</taxon>
        <taxon>Spermatophyta</taxon>
        <taxon>Magnoliopsida</taxon>
        <taxon>eudicotyledons</taxon>
        <taxon>Gunneridae</taxon>
        <taxon>Pentapetalae</taxon>
        <taxon>rosids</taxon>
        <taxon>Vitales</taxon>
        <taxon>Vitaceae</taxon>
        <taxon>Viteae</taxon>
        <taxon>Vitis</taxon>
    </lineage>
</organism>
<evidence type="ECO:0000313" key="1">
    <source>
        <dbReference type="EMBL" id="RVW73935.1"/>
    </source>
</evidence>
<accession>A0A438GNZ2</accession>